<name>A0A2P2NIS0_RHIMU</name>
<sequence>MMNLSAKQINVLTTEAALDIAEK</sequence>
<reference evidence="1" key="1">
    <citation type="submission" date="2018-02" db="EMBL/GenBank/DDBJ databases">
        <title>Rhizophora mucronata_Transcriptome.</title>
        <authorList>
            <person name="Meera S.P."/>
            <person name="Sreeshan A."/>
            <person name="Augustine A."/>
        </authorList>
    </citation>
    <scope>NUCLEOTIDE SEQUENCE</scope>
    <source>
        <tissue evidence="1">Leaf</tissue>
    </source>
</reference>
<accession>A0A2P2NIS0</accession>
<dbReference type="AlphaFoldDB" id="A0A2P2NIS0"/>
<evidence type="ECO:0000313" key="1">
    <source>
        <dbReference type="EMBL" id="MBX42334.1"/>
    </source>
</evidence>
<protein>
    <submittedName>
        <fullName evidence="1">Uncharacterized protein</fullName>
    </submittedName>
</protein>
<proteinExistence type="predicted"/>
<organism evidence="1">
    <name type="scientific">Rhizophora mucronata</name>
    <name type="common">Asiatic mangrove</name>
    <dbReference type="NCBI Taxonomy" id="61149"/>
    <lineage>
        <taxon>Eukaryota</taxon>
        <taxon>Viridiplantae</taxon>
        <taxon>Streptophyta</taxon>
        <taxon>Embryophyta</taxon>
        <taxon>Tracheophyta</taxon>
        <taxon>Spermatophyta</taxon>
        <taxon>Magnoliopsida</taxon>
        <taxon>eudicotyledons</taxon>
        <taxon>Gunneridae</taxon>
        <taxon>Pentapetalae</taxon>
        <taxon>rosids</taxon>
        <taxon>fabids</taxon>
        <taxon>Malpighiales</taxon>
        <taxon>Rhizophoraceae</taxon>
        <taxon>Rhizophora</taxon>
    </lineage>
</organism>
<dbReference type="EMBL" id="GGEC01061850">
    <property type="protein sequence ID" value="MBX42334.1"/>
    <property type="molecule type" value="Transcribed_RNA"/>
</dbReference>